<comment type="caution">
    <text evidence="2">The sequence shown here is derived from an EMBL/GenBank/DDBJ whole genome shotgun (WGS) entry which is preliminary data.</text>
</comment>
<protein>
    <submittedName>
        <fullName evidence="2">Uncharacterized protein</fullName>
    </submittedName>
</protein>
<name>A0ABR7NKD8_9FIRM</name>
<dbReference type="RefSeq" id="WP_262400321.1">
    <property type="nucleotide sequence ID" value="NZ_JACRTB010000016.1"/>
</dbReference>
<dbReference type="EMBL" id="JACRTB010000016">
    <property type="protein sequence ID" value="MBC8576840.1"/>
    <property type="molecule type" value="Genomic_DNA"/>
</dbReference>
<organism evidence="2 3">
    <name type="scientific">Yanshouia hominis</name>
    <dbReference type="NCBI Taxonomy" id="2763673"/>
    <lineage>
        <taxon>Bacteria</taxon>
        <taxon>Bacillati</taxon>
        <taxon>Bacillota</taxon>
        <taxon>Clostridia</taxon>
        <taxon>Eubacteriales</taxon>
        <taxon>Oscillospiraceae</taxon>
        <taxon>Yanshouia</taxon>
    </lineage>
</organism>
<feature type="compositionally biased region" description="Basic residues" evidence="1">
    <location>
        <begin position="19"/>
        <end position="31"/>
    </location>
</feature>
<sequence>MKKGRFLWSAHRITERQKAGKARSIKGKQLKNSRNTVSKPPVVRRSSPNDNNFFRKSQEVPRKSSVYGGLFHILHFLLVPFTIRAVLGGWEPFCQNDGFLLSPDRSPNWNLLFLFILAFNKNQYETNCSRYDTYQRERDVANTN</sequence>
<reference evidence="2 3" key="1">
    <citation type="submission" date="2020-08" db="EMBL/GenBank/DDBJ databases">
        <title>Genome public.</title>
        <authorList>
            <person name="Liu C."/>
            <person name="Sun Q."/>
        </authorList>
    </citation>
    <scope>NUCLEOTIDE SEQUENCE [LARGE SCALE GENOMIC DNA]</scope>
    <source>
        <strain evidence="2 3">BX1</strain>
    </source>
</reference>
<feature type="region of interest" description="Disordered" evidence="1">
    <location>
        <begin position="18"/>
        <end position="55"/>
    </location>
</feature>
<proteinExistence type="predicted"/>
<gene>
    <name evidence="2" type="ORF">H8717_10555</name>
</gene>
<feature type="compositionally biased region" description="Polar residues" evidence="1">
    <location>
        <begin position="46"/>
        <end position="55"/>
    </location>
</feature>
<evidence type="ECO:0000313" key="3">
    <source>
        <dbReference type="Proteomes" id="UP000658131"/>
    </source>
</evidence>
<accession>A0ABR7NKD8</accession>
<keyword evidence="3" id="KW-1185">Reference proteome</keyword>
<dbReference type="Proteomes" id="UP000658131">
    <property type="component" value="Unassembled WGS sequence"/>
</dbReference>
<evidence type="ECO:0000256" key="1">
    <source>
        <dbReference type="SAM" id="MobiDB-lite"/>
    </source>
</evidence>
<evidence type="ECO:0000313" key="2">
    <source>
        <dbReference type="EMBL" id="MBC8576840.1"/>
    </source>
</evidence>